<sequence>MEDAGKPLKSGKPSRKVVDLAAGEAHNLVLTGDGSVYSWGRGMFGRIGSGSEKDELFPVQLKFGNANPNGTQDTVKIVGIAAGAYHSLALAGIPPSNSSVCVGRRWSCLVLGLQFLYP</sequence>
<evidence type="ECO:0000313" key="4">
    <source>
        <dbReference type="Proteomes" id="UP001374535"/>
    </source>
</evidence>
<reference evidence="3 4" key="1">
    <citation type="journal article" date="2023" name="Life. Sci Alliance">
        <title>Evolutionary insights into 3D genome organization and epigenetic landscape of Vigna mungo.</title>
        <authorList>
            <person name="Junaid A."/>
            <person name="Singh B."/>
            <person name="Bhatia S."/>
        </authorList>
    </citation>
    <scope>NUCLEOTIDE SEQUENCE [LARGE SCALE GENOMIC DNA]</scope>
    <source>
        <strain evidence="3">Urdbean</strain>
    </source>
</reference>
<dbReference type="PROSITE" id="PS50012">
    <property type="entry name" value="RCC1_3"/>
    <property type="match status" value="1"/>
</dbReference>
<keyword evidence="1" id="KW-0677">Repeat</keyword>
<name>A0AAQ3S7T1_VIGMU</name>
<dbReference type="SUPFAM" id="SSF50985">
    <property type="entry name" value="RCC1/BLIP-II"/>
    <property type="match status" value="1"/>
</dbReference>
<dbReference type="Pfam" id="PF00415">
    <property type="entry name" value="RCC1"/>
    <property type="match status" value="1"/>
</dbReference>
<dbReference type="InterPro" id="IPR009091">
    <property type="entry name" value="RCC1/BLIP-II"/>
</dbReference>
<dbReference type="Gene3D" id="2.130.10.30">
    <property type="entry name" value="Regulator of chromosome condensation 1/beta-lactamase-inhibitor protein II"/>
    <property type="match status" value="1"/>
</dbReference>
<evidence type="ECO:0000256" key="2">
    <source>
        <dbReference type="PROSITE-ProRule" id="PRU00235"/>
    </source>
</evidence>
<dbReference type="InterPro" id="IPR000408">
    <property type="entry name" value="Reg_chr_condens"/>
</dbReference>
<dbReference type="Proteomes" id="UP001374535">
    <property type="component" value="Chromosome 2"/>
</dbReference>
<feature type="repeat" description="RCC1" evidence="2">
    <location>
        <begin position="34"/>
        <end position="93"/>
    </location>
</feature>
<evidence type="ECO:0008006" key="5">
    <source>
        <dbReference type="Google" id="ProtNLM"/>
    </source>
</evidence>
<gene>
    <name evidence="3" type="ORF">V8G54_006223</name>
</gene>
<dbReference type="InterPro" id="IPR051625">
    <property type="entry name" value="Signaling_Regulatory_Domain"/>
</dbReference>
<accession>A0AAQ3S7T1</accession>
<proteinExistence type="predicted"/>
<dbReference type="PANTHER" id="PTHR22872">
    <property type="entry name" value="BTK-BINDING PROTEIN-RELATED"/>
    <property type="match status" value="1"/>
</dbReference>
<dbReference type="AlphaFoldDB" id="A0AAQ3S7T1"/>
<dbReference type="EMBL" id="CP144699">
    <property type="protein sequence ID" value="WVZ18901.1"/>
    <property type="molecule type" value="Genomic_DNA"/>
</dbReference>
<evidence type="ECO:0000256" key="1">
    <source>
        <dbReference type="ARBA" id="ARBA00022737"/>
    </source>
</evidence>
<protein>
    <recommendedName>
        <fullName evidence="5">Regulator of chromosome condensation</fullName>
    </recommendedName>
</protein>
<keyword evidence="4" id="KW-1185">Reference proteome</keyword>
<evidence type="ECO:0000313" key="3">
    <source>
        <dbReference type="EMBL" id="WVZ18901.1"/>
    </source>
</evidence>
<organism evidence="3 4">
    <name type="scientific">Vigna mungo</name>
    <name type="common">Black gram</name>
    <name type="synonym">Phaseolus mungo</name>
    <dbReference type="NCBI Taxonomy" id="3915"/>
    <lineage>
        <taxon>Eukaryota</taxon>
        <taxon>Viridiplantae</taxon>
        <taxon>Streptophyta</taxon>
        <taxon>Embryophyta</taxon>
        <taxon>Tracheophyta</taxon>
        <taxon>Spermatophyta</taxon>
        <taxon>Magnoliopsida</taxon>
        <taxon>eudicotyledons</taxon>
        <taxon>Gunneridae</taxon>
        <taxon>Pentapetalae</taxon>
        <taxon>rosids</taxon>
        <taxon>fabids</taxon>
        <taxon>Fabales</taxon>
        <taxon>Fabaceae</taxon>
        <taxon>Papilionoideae</taxon>
        <taxon>50 kb inversion clade</taxon>
        <taxon>NPAAA clade</taxon>
        <taxon>indigoferoid/millettioid clade</taxon>
        <taxon>Phaseoleae</taxon>
        <taxon>Vigna</taxon>
    </lineage>
</organism>